<evidence type="ECO:0000313" key="3">
    <source>
        <dbReference type="EMBL" id="SCV73606.1"/>
    </source>
</evidence>
<feature type="region of interest" description="Disordered" evidence="2">
    <location>
        <begin position="47"/>
        <end position="76"/>
    </location>
</feature>
<dbReference type="GO" id="GO:0008298">
    <property type="term" value="P:intracellular mRNA localization"/>
    <property type="evidence" value="ECO:0007669"/>
    <property type="project" value="TreeGrafter"/>
</dbReference>
<dbReference type="InterPro" id="IPR039604">
    <property type="entry name" value="Bfr1"/>
</dbReference>
<feature type="compositionally biased region" description="Low complexity" evidence="2">
    <location>
        <begin position="457"/>
        <end position="470"/>
    </location>
</feature>
<dbReference type="PANTHER" id="PTHR31027:SF2">
    <property type="entry name" value="LEBERCILIN DOMAIN-CONTAINING PROTEIN"/>
    <property type="match status" value="1"/>
</dbReference>
<dbReference type="Proteomes" id="UP000198372">
    <property type="component" value="Unassembled WGS sequence"/>
</dbReference>
<reference evidence="4" key="1">
    <citation type="submission" date="2016-09" db="EMBL/GenBank/DDBJ databases">
        <authorList>
            <person name="Jeantristanb JTB J.-T."/>
            <person name="Ricardo R."/>
        </authorList>
    </citation>
    <scope>NUCLEOTIDE SEQUENCE [LARGE SCALE GENOMIC DNA]</scope>
</reference>
<gene>
    <name evidence="3" type="ORF">BQ2448_6036</name>
</gene>
<feature type="compositionally biased region" description="Low complexity" evidence="2">
    <location>
        <begin position="546"/>
        <end position="559"/>
    </location>
</feature>
<organism evidence="3 4">
    <name type="scientific">Microbotryum intermedium</name>
    <dbReference type="NCBI Taxonomy" id="269621"/>
    <lineage>
        <taxon>Eukaryota</taxon>
        <taxon>Fungi</taxon>
        <taxon>Dikarya</taxon>
        <taxon>Basidiomycota</taxon>
        <taxon>Pucciniomycotina</taxon>
        <taxon>Microbotryomycetes</taxon>
        <taxon>Microbotryales</taxon>
        <taxon>Microbotryaceae</taxon>
        <taxon>Microbotryum</taxon>
    </lineage>
</organism>
<feature type="compositionally biased region" description="Basic and acidic residues" evidence="2">
    <location>
        <begin position="574"/>
        <end position="585"/>
    </location>
</feature>
<proteinExistence type="predicted"/>
<evidence type="ECO:0000256" key="2">
    <source>
        <dbReference type="SAM" id="MobiDB-lite"/>
    </source>
</evidence>
<feature type="region of interest" description="Disordered" evidence="2">
    <location>
        <begin position="428"/>
        <end position="485"/>
    </location>
</feature>
<evidence type="ECO:0000256" key="1">
    <source>
        <dbReference type="SAM" id="Coils"/>
    </source>
</evidence>
<accession>A0A238FR78</accession>
<feature type="coiled-coil region" evidence="1">
    <location>
        <begin position="101"/>
        <end position="187"/>
    </location>
</feature>
<dbReference type="STRING" id="269621.A0A238FR78"/>
<protein>
    <submittedName>
        <fullName evidence="3">BQ2448_6036 protein</fullName>
    </submittedName>
</protein>
<evidence type="ECO:0000313" key="4">
    <source>
        <dbReference type="Proteomes" id="UP000198372"/>
    </source>
</evidence>
<name>A0A238FR78_9BASI</name>
<keyword evidence="4" id="KW-1185">Reference proteome</keyword>
<dbReference type="OrthoDB" id="2195113at2759"/>
<feature type="region of interest" description="Disordered" evidence="2">
    <location>
        <begin position="543"/>
        <end position="585"/>
    </location>
</feature>
<dbReference type="GO" id="GO:0042175">
    <property type="term" value="C:nuclear outer membrane-endoplasmic reticulum membrane network"/>
    <property type="evidence" value="ECO:0007669"/>
    <property type="project" value="TreeGrafter"/>
</dbReference>
<dbReference type="AlphaFoldDB" id="A0A238FR78"/>
<dbReference type="PANTHER" id="PTHR31027">
    <property type="entry name" value="NUCLEAR SEGREGATION PROTEIN BFR1"/>
    <property type="match status" value="1"/>
</dbReference>
<dbReference type="GO" id="GO:1990904">
    <property type="term" value="C:ribonucleoprotein complex"/>
    <property type="evidence" value="ECO:0007669"/>
    <property type="project" value="TreeGrafter"/>
</dbReference>
<dbReference type="GO" id="GO:0003729">
    <property type="term" value="F:mRNA binding"/>
    <property type="evidence" value="ECO:0007669"/>
    <property type="project" value="TreeGrafter"/>
</dbReference>
<keyword evidence="1" id="KW-0175">Coiled coil</keyword>
<sequence>MQVPSLPTPLVPTNLIHLSHLRRVVGAAETKLTKKALAAQKRLASQPALSAVPKGQDPTVTTVDKPMNGKVRRGGGAVSRWADYDSFPLSQADHQSGRPDKSAYEKEQNALKAEIEALQLKSTDVRNRIAAVSGKGPHQDRKVELRAELDALRAESQKLKGGRGKTLEQLKAMQDGVSNKIKELQAAKSKAPFKSVAEVDAQIKSLERQVESGTMKLVDEKKALQEISNLKKARKNVESFASQQSSIDDEKKKIDEIRATMDSPENKANQDKFDKVRAELDEINKKHDEASKGRDALFEERNAISKQLDEVYGKKKASAIAYKEANDKYYQKMNDERQKRQERFQAERKANEDAKRNEINLRLLEEAQAPAFEREIEDCRNLIDSFNKRIGNATSANGTSGSSTPLYERSAIAGVKALELRKVEEGPPAGAVALKKKSDQEEESWGGFGGKSKKKGGNNNKKTATATNGTLTEDEPSSSSSASQALNLPFGTLSALLTLGIPAPLTLSDVPSTIEALETKKKYLVDNQERVTKERVAAVEKKIKAAEANSSSSTSNGTTAEEKKTDQTTTEAESAEKVADAPEDA</sequence>
<dbReference type="EMBL" id="FMSP01000019">
    <property type="protein sequence ID" value="SCV73606.1"/>
    <property type="molecule type" value="Genomic_DNA"/>
</dbReference>
<dbReference type="GO" id="GO:0005783">
    <property type="term" value="C:endoplasmic reticulum"/>
    <property type="evidence" value="ECO:0007669"/>
    <property type="project" value="TreeGrafter"/>
</dbReference>